<dbReference type="InterPro" id="IPR007278">
    <property type="entry name" value="DUF397"/>
</dbReference>
<sequence length="80" mass="8558">MPQLVWRKSSYSVGQDGDCVEVAPHPGGLIRVRESDDPDFILTASPAAFAGLLRDLKRDIKAKTAPAAHHEAPRRAAGAP</sequence>
<evidence type="ECO:0000313" key="2">
    <source>
        <dbReference type="EMBL" id="PHQ49614.1"/>
    </source>
</evidence>
<proteinExistence type="predicted"/>
<organism evidence="2 3">
    <name type="scientific">Streptomyces cinnamoneus</name>
    <name type="common">Streptoverticillium cinnamoneum</name>
    <dbReference type="NCBI Taxonomy" id="53446"/>
    <lineage>
        <taxon>Bacteria</taxon>
        <taxon>Bacillati</taxon>
        <taxon>Actinomycetota</taxon>
        <taxon>Actinomycetes</taxon>
        <taxon>Kitasatosporales</taxon>
        <taxon>Streptomycetaceae</taxon>
        <taxon>Streptomyces</taxon>
        <taxon>Streptomyces cinnamoneus group</taxon>
    </lineage>
</organism>
<evidence type="ECO:0000259" key="1">
    <source>
        <dbReference type="Pfam" id="PF04149"/>
    </source>
</evidence>
<comment type="caution">
    <text evidence="2">The sequence shown here is derived from an EMBL/GenBank/DDBJ whole genome shotgun (WGS) entry which is preliminary data.</text>
</comment>
<keyword evidence="3" id="KW-1185">Reference proteome</keyword>
<accession>A0A2G1XEE5</accession>
<dbReference type="AlphaFoldDB" id="A0A2G1XEE5"/>
<reference evidence="2 3" key="1">
    <citation type="journal article" date="2017" name="Biochemistry">
        <title>Identification of the Biosynthetic Pathway for the Antibiotic Bicyclomycin.</title>
        <authorList>
            <person name="Patteson J."/>
            <person name="Cai W."/>
            <person name="Johnson R.A."/>
            <person name="Santa Maria K."/>
            <person name="Li B."/>
        </authorList>
    </citation>
    <scope>NUCLEOTIDE SEQUENCE [LARGE SCALE GENOMIC DNA]</scope>
    <source>
        <strain evidence="2 3">ATCC 21532</strain>
    </source>
</reference>
<gene>
    <name evidence="2" type="ORF">BLA24_26710</name>
</gene>
<feature type="domain" description="DUF397" evidence="1">
    <location>
        <begin position="4"/>
        <end position="57"/>
    </location>
</feature>
<protein>
    <recommendedName>
        <fullName evidence="1">DUF397 domain-containing protein</fullName>
    </recommendedName>
</protein>
<dbReference type="OrthoDB" id="4288416at2"/>
<dbReference type="RefSeq" id="WP_099201557.1">
    <property type="nucleotide sequence ID" value="NZ_JBIRXA010000024.1"/>
</dbReference>
<name>A0A2G1XEE5_STRCJ</name>
<dbReference type="EMBL" id="NHZO01000154">
    <property type="protein sequence ID" value="PHQ49614.1"/>
    <property type="molecule type" value="Genomic_DNA"/>
</dbReference>
<dbReference type="Proteomes" id="UP000222531">
    <property type="component" value="Unassembled WGS sequence"/>
</dbReference>
<evidence type="ECO:0000313" key="3">
    <source>
        <dbReference type="Proteomes" id="UP000222531"/>
    </source>
</evidence>
<dbReference type="Pfam" id="PF04149">
    <property type="entry name" value="DUF397"/>
    <property type="match status" value="1"/>
</dbReference>